<feature type="transmembrane region" description="Helical" evidence="1">
    <location>
        <begin position="101"/>
        <end position="121"/>
    </location>
</feature>
<dbReference type="AlphaFoldDB" id="A0A7J5ULZ2"/>
<organism evidence="2 3">
    <name type="scientific">Georgenia thermotolerans</name>
    <dbReference type="NCBI Taxonomy" id="527326"/>
    <lineage>
        <taxon>Bacteria</taxon>
        <taxon>Bacillati</taxon>
        <taxon>Actinomycetota</taxon>
        <taxon>Actinomycetes</taxon>
        <taxon>Micrococcales</taxon>
        <taxon>Bogoriellaceae</taxon>
        <taxon>Georgenia</taxon>
    </lineage>
</organism>
<dbReference type="Proteomes" id="UP000451860">
    <property type="component" value="Unassembled WGS sequence"/>
</dbReference>
<keyword evidence="1" id="KW-0812">Transmembrane</keyword>
<feature type="transmembrane region" description="Helical" evidence="1">
    <location>
        <begin position="212"/>
        <end position="234"/>
    </location>
</feature>
<dbReference type="OrthoDB" id="5192631at2"/>
<keyword evidence="1" id="KW-0472">Membrane</keyword>
<gene>
    <name evidence="2" type="ORF">GB883_14410</name>
</gene>
<evidence type="ECO:0000313" key="3">
    <source>
        <dbReference type="Proteomes" id="UP000451860"/>
    </source>
</evidence>
<feature type="transmembrane region" description="Helical" evidence="1">
    <location>
        <begin position="74"/>
        <end position="95"/>
    </location>
</feature>
<dbReference type="RefSeq" id="WP_152203978.1">
    <property type="nucleotide sequence ID" value="NZ_VUKF01000039.1"/>
</dbReference>
<feature type="transmembrane region" description="Helical" evidence="1">
    <location>
        <begin position="160"/>
        <end position="179"/>
    </location>
</feature>
<dbReference type="EMBL" id="WHJE01000076">
    <property type="protein sequence ID" value="KAE8763376.1"/>
    <property type="molecule type" value="Genomic_DNA"/>
</dbReference>
<comment type="caution">
    <text evidence="2">The sequence shown here is derived from an EMBL/GenBank/DDBJ whole genome shotgun (WGS) entry which is preliminary data.</text>
</comment>
<evidence type="ECO:0000256" key="1">
    <source>
        <dbReference type="SAM" id="Phobius"/>
    </source>
</evidence>
<evidence type="ECO:0000313" key="2">
    <source>
        <dbReference type="EMBL" id="KAE8763376.1"/>
    </source>
</evidence>
<sequence length="235" mass="24126">MTAPHHATSTWETDFVVELRLRDVDGAAIGDALAQVRSHCAESGEEPAEAFGHAAAYARSLDLPRERAGGLPGVLVRSVVGLAAVYLTLTAFLAWREGRTYMLTAGSVVAVVVVAAALVALARHLRAVLDHPVQVAVAAGTAAAGAVLAAALWRPVVLEVPAPAAVAVGAVLLVGTAVLDHRAAAAMADPVLSPTDGAAQLARERGRARRSAVLQAWLLPAGAVVLMTLTWLLVG</sequence>
<keyword evidence="1" id="KW-1133">Transmembrane helix</keyword>
<protein>
    <submittedName>
        <fullName evidence="2">Uncharacterized protein</fullName>
    </submittedName>
</protein>
<reference evidence="2 3" key="1">
    <citation type="submission" date="2019-10" db="EMBL/GenBank/DDBJ databases">
        <title>Georgenia wutianyii sp. nov. and Georgenia yuyongxinii sp. nov. isolated from plateau pika (Ochotona curzoniae) in the Qinghai-Tibet plateau of China.</title>
        <authorList>
            <person name="Tian Z."/>
        </authorList>
    </citation>
    <scope>NUCLEOTIDE SEQUENCE [LARGE SCALE GENOMIC DNA]</scope>
    <source>
        <strain evidence="2 3">DSM 21501</strain>
    </source>
</reference>
<accession>A0A7J5ULZ2</accession>
<keyword evidence="3" id="KW-1185">Reference proteome</keyword>
<feature type="transmembrane region" description="Helical" evidence="1">
    <location>
        <begin position="133"/>
        <end position="154"/>
    </location>
</feature>
<name>A0A7J5ULZ2_9MICO</name>
<proteinExistence type="predicted"/>